<organism evidence="1 2">
    <name type="scientific">Eggerthella guodeyinii</name>
    <dbReference type="NCBI Taxonomy" id="2690837"/>
    <lineage>
        <taxon>Bacteria</taxon>
        <taxon>Bacillati</taxon>
        <taxon>Actinomycetota</taxon>
        <taxon>Coriobacteriia</taxon>
        <taxon>Eggerthellales</taxon>
        <taxon>Eggerthellaceae</taxon>
        <taxon>Eggerthella</taxon>
    </lineage>
</organism>
<accession>A0A6L7IT61</accession>
<dbReference type="EMBL" id="CP063310">
    <property type="protein sequence ID" value="QOS68619.1"/>
    <property type="molecule type" value="Genomic_DNA"/>
</dbReference>
<evidence type="ECO:0000313" key="2">
    <source>
        <dbReference type="Proteomes" id="UP000478463"/>
    </source>
</evidence>
<name>A0A6L7IT61_9ACTN</name>
<protein>
    <submittedName>
        <fullName evidence="1">Uncharacterized protein</fullName>
    </submittedName>
</protein>
<sequence length="143" mass="15965">MERKKLFVRIGIGAAGVLLLVAVFAGVSMVGERNHLRQGIEEGFELRGTYQLPSGASITFQVFDAERSWEAQDGPDAVVKGTIEETVDPNIYLLEDERGEEVGWVHLAYANNEGEGILYVRYGSDDLVEIDKVDRIPIYQVYD</sequence>
<dbReference type="KEGG" id="egd:GS424_001755"/>
<gene>
    <name evidence="1" type="ORF">GS424_001755</name>
</gene>
<dbReference type="RefSeq" id="WP_160942022.1">
    <property type="nucleotide sequence ID" value="NZ_CP063310.1"/>
</dbReference>
<dbReference type="Proteomes" id="UP000478463">
    <property type="component" value="Chromosome"/>
</dbReference>
<evidence type="ECO:0000313" key="1">
    <source>
        <dbReference type="EMBL" id="QOS68619.1"/>
    </source>
</evidence>
<dbReference type="AlphaFoldDB" id="A0A6L7IT61"/>
<reference evidence="1 2" key="1">
    <citation type="submission" date="2020-10" db="EMBL/GenBank/DDBJ databases">
        <title>Eggerthella sp. nov., isolated from human feces.</title>
        <authorList>
            <person name="Yajun G."/>
        </authorList>
    </citation>
    <scope>NUCLEOTIDE SEQUENCE [LARGE SCALE GENOMIC DNA]</scope>
    <source>
        <strain evidence="1 2">HF-1101</strain>
    </source>
</reference>
<proteinExistence type="predicted"/>